<evidence type="ECO:0000313" key="2">
    <source>
        <dbReference type="Proteomes" id="UP000029120"/>
    </source>
</evidence>
<reference evidence="2" key="1">
    <citation type="journal article" date="2015" name="Nat. Plants">
        <title>Genome expansion of Arabis alpina linked with retrotransposition and reduced symmetric DNA methylation.</title>
        <authorList>
            <person name="Willing E.M."/>
            <person name="Rawat V."/>
            <person name="Mandakova T."/>
            <person name="Maumus F."/>
            <person name="James G.V."/>
            <person name="Nordstroem K.J."/>
            <person name="Becker C."/>
            <person name="Warthmann N."/>
            <person name="Chica C."/>
            <person name="Szarzynska B."/>
            <person name="Zytnicki M."/>
            <person name="Albani M.C."/>
            <person name="Kiefer C."/>
            <person name="Bergonzi S."/>
            <person name="Castaings L."/>
            <person name="Mateos J.L."/>
            <person name="Berns M.C."/>
            <person name="Bujdoso N."/>
            <person name="Piofczyk T."/>
            <person name="de Lorenzo L."/>
            <person name="Barrero-Sicilia C."/>
            <person name="Mateos I."/>
            <person name="Piednoel M."/>
            <person name="Hagmann J."/>
            <person name="Chen-Min-Tao R."/>
            <person name="Iglesias-Fernandez R."/>
            <person name="Schuster S.C."/>
            <person name="Alonso-Blanco C."/>
            <person name="Roudier F."/>
            <person name="Carbonero P."/>
            <person name="Paz-Ares J."/>
            <person name="Davis S.J."/>
            <person name="Pecinka A."/>
            <person name="Quesneville H."/>
            <person name="Colot V."/>
            <person name="Lysak M.A."/>
            <person name="Weigel D."/>
            <person name="Coupland G."/>
            <person name="Schneeberger K."/>
        </authorList>
    </citation>
    <scope>NUCLEOTIDE SEQUENCE [LARGE SCALE GENOMIC DNA]</scope>
    <source>
        <strain evidence="2">cv. Pajares</strain>
    </source>
</reference>
<name>A0A087FY91_ARAAL</name>
<dbReference type="Gramene" id="KFK22593">
    <property type="protein sequence ID" value="KFK22593"/>
    <property type="gene ID" value="AALP_AAs74016U000300"/>
</dbReference>
<gene>
    <name evidence="1" type="ORF">AALP_AAs74016U000300</name>
</gene>
<protein>
    <submittedName>
        <fullName evidence="1">Uncharacterized protein</fullName>
    </submittedName>
</protein>
<sequence>MDPTVSLMNMVRKKKMVDLEGIEVVGSESGGFGPYQRN</sequence>
<evidence type="ECO:0000313" key="1">
    <source>
        <dbReference type="EMBL" id="KFK22593.1"/>
    </source>
</evidence>
<dbReference type="AlphaFoldDB" id="A0A087FY91"/>
<organism evidence="1 2">
    <name type="scientific">Arabis alpina</name>
    <name type="common">Alpine rock-cress</name>
    <dbReference type="NCBI Taxonomy" id="50452"/>
    <lineage>
        <taxon>Eukaryota</taxon>
        <taxon>Viridiplantae</taxon>
        <taxon>Streptophyta</taxon>
        <taxon>Embryophyta</taxon>
        <taxon>Tracheophyta</taxon>
        <taxon>Spermatophyta</taxon>
        <taxon>Magnoliopsida</taxon>
        <taxon>eudicotyledons</taxon>
        <taxon>Gunneridae</taxon>
        <taxon>Pentapetalae</taxon>
        <taxon>rosids</taxon>
        <taxon>malvids</taxon>
        <taxon>Brassicales</taxon>
        <taxon>Brassicaceae</taxon>
        <taxon>Arabideae</taxon>
        <taxon>Arabis</taxon>
    </lineage>
</organism>
<proteinExistence type="predicted"/>
<accession>A0A087FY91</accession>
<dbReference type="EMBL" id="KL987616">
    <property type="protein sequence ID" value="KFK22593.1"/>
    <property type="molecule type" value="Genomic_DNA"/>
</dbReference>
<keyword evidence="2" id="KW-1185">Reference proteome</keyword>
<dbReference type="Proteomes" id="UP000029120">
    <property type="component" value="Unassembled WGS sequence"/>
</dbReference>